<keyword evidence="1" id="KW-0328">Glycosyltransferase</keyword>
<dbReference type="PANTHER" id="PTHR22916">
    <property type="entry name" value="GLYCOSYLTRANSFERASE"/>
    <property type="match status" value="1"/>
</dbReference>
<dbReference type="GO" id="GO:0016757">
    <property type="term" value="F:glycosyltransferase activity"/>
    <property type="evidence" value="ECO:0007669"/>
    <property type="project" value="UniProtKB-KW"/>
</dbReference>
<reference evidence="5" key="1">
    <citation type="submission" date="2016-11" db="EMBL/GenBank/DDBJ databases">
        <authorList>
            <person name="Varghese N."/>
            <person name="Submissions S."/>
        </authorList>
    </citation>
    <scope>NUCLEOTIDE SEQUENCE [LARGE SCALE GENOMIC DNA]</scope>
    <source>
        <strain evidence="5">C3</strain>
    </source>
</reference>
<dbReference type="AlphaFoldDB" id="A0A1K1N9T6"/>
<dbReference type="InterPro" id="IPR029063">
    <property type="entry name" value="SAM-dependent_MTases_sf"/>
</dbReference>
<sequence length="449" mass="52292">MNIYNDSSPVLSIIVPIYNSEKFLCRCLDSILHQKFSNYECLLVDDGSTDKSSAICDAYVAKDNRFHVIHQENTGLVGARITGWRLSKGIYIGFIDSDDWIEPDMYAQLVDALENENDADIAITGIIQECEGSSIMEHRKIPEYRVITSRDAMAHMMTRRVFAWELCCKVYRKHLLFEEAFKRGLTVGEDFFTSWHIFTNARRVVCLPSMGYHYRLHPASMSHHRNSRLLFLQSFKEVMNTGYKTSKSLYGYLLTWYMKELGIILIEEILRKRLDDVQADSIQSEINKYIDKLDCTWFDGSWRHLIRFLGVSDGLIRWRNFVADLHRHMILMSKGRKVFIYGAGGAGKIVADILTAWNVEWIGFVVSDGQDAPRELCGKTVMHISQLSCSEDFLFVLGLSSRYVREVRRRLRSLGFYHIYWPLYMRFLTGQEFFMERCKDRLLKDVSLL</sequence>
<dbReference type="SUPFAM" id="SSF53448">
    <property type="entry name" value="Nucleotide-diphospho-sugar transferases"/>
    <property type="match status" value="1"/>
</dbReference>
<proteinExistence type="predicted"/>
<gene>
    <name evidence="4" type="ORF">SAMN02910323_1295</name>
</gene>
<keyword evidence="5" id="KW-1185">Reference proteome</keyword>
<accession>A0A1K1N9T6</accession>
<dbReference type="Gene3D" id="3.40.50.20">
    <property type="match status" value="1"/>
</dbReference>
<dbReference type="PANTHER" id="PTHR22916:SF51">
    <property type="entry name" value="GLYCOSYLTRANSFERASE EPSH-RELATED"/>
    <property type="match status" value="1"/>
</dbReference>
<dbReference type="RefSeq" id="WP_072305963.1">
    <property type="nucleotide sequence ID" value="NZ_FPJA01000005.1"/>
</dbReference>
<dbReference type="CDD" id="cd00761">
    <property type="entry name" value="Glyco_tranf_GTA_type"/>
    <property type="match status" value="1"/>
</dbReference>
<evidence type="ECO:0000313" key="4">
    <source>
        <dbReference type="EMBL" id="SFW32131.1"/>
    </source>
</evidence>
<dbReference type="Pfam" id="PF00535">
    <property type="entry name" value="Glycos_transf_2"/>
    <property type="match status" value="1"/>
</dbReference>
<evidence type="ECO:0000313" key="5">
    <source>
        <dbReference type="Proteomes" id="UP000182958"/>
    </source>
</evidence>
<feature type="domain" description="Glycosyltransferase 2-like" evidence="3">
    <location>
        <begin position="12"/>
        <end position="151"/>
    </location>
</feature>
<dbReference type="Gene3D" id="3.90.550.10">
    <property type="entry name" value="Spore Coat Polysaccharide Biosynthesis Protein SpsA, Chain A"/>
    <property type="match status" value="1"/>
</dbReference>
<name>A0A1K1N9T6_SELRU</name>
<evidence type="ECO:0000259" key="3">
    <source>
        <dbReference type="Pfam" id="PF00535"/>
    </source>
</evidence>
<dbReference type="Proteomes" id="UP000182958">
    <property type="component" value="Unassembled WGS sequence"/>
</dbReference>
<protein>
    <submittedName>
        <fullName evidence="4">Glycosyl transferase family 2</fullName>
    </submittedName>
</protein>
<organism evidence="4 5">
    <name type="scientific">Selenomonas ruminantium</name>
    <dbReference type="NCBI Taxonomy" id="971"/>
    <lineage>
        <taxon>Bacteria</taxon>
        <taxon>Bacillati</taxon>
        <taxon>Bacillota</taxon>
        <taxon>Negativicutes</taxon>
        <taxon>Selenomonadales</taxon>
        <taxon>Selenomonadaceae</taxon>
        <taxon>Selenomonas</taxon>
    </lineage>
</organism>
<evidence type="ECO:0000256" key="1">
    <source>
        <dbReference type="ARBA" id="ARBA00022676"/>
    </source>
</evidence>
<evidence type="ECO:0000256" key="2">
    <source>
        <dbReference type="ARBA" id="ARBA00022679"/>
    </source>
</evidence>
<dbReference type="InterPro" id="IPR029044">
    <property type="entry name" value="Nucleotide-diphossugar_trans"/>
</dbReference>
<dbReference type="InterPro" id="IPR001173">
    <property type="entry name" value="Glyco_trans_2-like"/>
</dbReference>
<dbReference type="EMBL" id="FPJA01000005">
    <property type="protein sequence ID" value="SFW32131.1"/>
    <property type="molecule type" value="Genomic_DNA"/>
</dbReference>
<dbReference type="SUPFAM" id="SSF53335">
    <property type="entry name" value="S-adenosyl-L-methionine-dependent methyltransferases"/>
    <property type="match status" value="1"/>
</dbReference>
<keyword evidence="2 4" id="KW-0808">Transferase</keyword>